<reference evidence="1" key="1">
    <citation type="submission" date="2021-04" db="EMBL/GenBank/DDBJ databases">
        <title>Genome based classification of Actinospica acidithermotolerans sp. nov., an actinobacterium isolated from an Indonesian hot spring.</title>
        <authorList>
            <person name="Kusuma A.B."/>
            <person name="Putra K.E."/>
            <person name="Nafisah S."/>
            <person name="Loh J."/>
            <person name="Nouioui I."/>
            <person name="Goodfellow M."/>
        </authorList>
    </citation>
    <scope>NUCLEOTIDE SEQUENCE</scope>
    <source>
        <strain evidence="1">MGRD01-02</strain>
    </source>
</reference>
<dbReference type="AlphaFoldDB" id="A0A941IJD1"/>
<protein>
    <submittedName>
        <fullName evidence="1">Uncharacterized protein</fullName>
    </submittedName>
</protein>
<dbReference type="EMBL" id="JAGSOH010000081">
    <property type="protein sequence ID" value="MBR7829319.1"/>
    <property type="molecule type" value="Genomic_DNA"/>
</dbReference>
<sequence length="194" mass="20541">MAEKLYEIAVLGDSIPTIVFDPGSGASGRPSAAFTFPGGHPKPSAVTASLGVAVLHWTGRALILKSTGIDGRAFPLPLASRETDGKAGEERESDRIAEVAVLAATGPQGHTRRQSGHRVGAAQWRGSMHFLNSQGFTVLVVVGVSCTPAAVVDVLKSAGVPFRVYEVACEYDAEARQVARLLFPRARHSRTIRL</sequence>
<evidence type="ECO:0000313" key="1">
    <source>
        <dbReference type="EMBL" id="MBR7829319.1"/>
    </source>
</evidence>
<dbReference type="RefSeq" id="WP_212520452.1">
    <property type="nucleotide sequence ID" value="NZ_JAGSOH010000081.1"/>
</dbReference>
<accession>A0A941IJD1</accession>
<organism evidence="1 2">
    <name type="scientific">Actinospica acidithermotolerans</name>
    <dbReference type="NCBI Taxonomy" id="2828514"/>
    <lineage>
        <taxon>Bacteria</taxon>
        <taxon>Bacillati</taxon>
        <taxon>Actinomycetota</taxon>
        <taxon>Actinomycetes</taxon>
        <taxon>Catenulisporales</taxon>
        <taxon>Actinospicaceae</taxon>
        <taxon>Actinospica</taxon>
    </lineage>
</organism>
<dbReference type="Proteomes" id="UP000676325">
    <property type="component" value="Unassembled WGS sequence"/>
</dbReference>
<comment type="caution">
    <text evidence="1">The sequence shown here is derived from an EMBL/GenBank/DDBJ whole genome shotgun (WGS) entry which is preliminary data.</text>
</comment>
<keyword evidence="2" id="KW-1185">Reference proteome</keyword>
<proteinExistence type="predicted"/>
<gene>
    <name evidence="1" type="ORF">KDK95_23630</name>
</gene>
<evidence type="ECO:0000313" key="2">
    <source>
        <dbReference type="Proteomes" id="UP000676325"/>
    </source>
</evidence>
<name>A0A941IJD1_9ACTN</name>